<sequence length="1033" mass="112698">MGETGFGLMTGGVLTSGVAASYSEWNEALSAAFFNADRAGQLVYLDHDDRGFASACEALGLQPNAEAVESLAAAVRSKLCWRESHRASFAEFDMMTKRWVFGRRAAVKAKREVLAPPNIALLMLLSIAAESMGALSAKGEQHAGSYYTQLERILRIPAGEGPRLRISFMESSEAYWEALSVWLEDNVGDRGLPSAYALMHRYVGLPISQALIRDTERRNLEKFFDEQGFVSGAAVSHAEMHASLDIWLHASGGSANQALRKIWAVSGNQDRVTELALAEFSAWDGPVGRASGGRTSNRGTRCLLTWRSERKFLTSISKFGLVVMQGIQNGGSGTVEAEDGSQLEVSFRPAGNNTFGVSFGDHEVDPQSMVGAEIRITTSDKQVLRRVPRNVAIFAHDSMTASYVEVDRALAGTETRILVKDTHALASSVERILDDAAQPGFSKIVGGFKDGIPPGWIAYVDVTFLRSPADELLISPELSAFQPRMTTQMSLQGGLRLPGRTRRWSAYAPLTLVITTDDNSKVDLFRVDRNPDSLRATEVLVQSDLQPPVELRVDDLRNGQTDFTLSLRRKLSTLQNLSIKLRGADEGEPNTIAEPRALAHAVGEPLWPLKSIEHSDIAIGWIAGTTVDVEPFDDDSNSAPIPIRVQWSGPNRVAQSRKKLRLPGPAENSCIITGAHVFVFPSFDGKYPKTAWMYGECRGCGMSKRQPTRIKNAQKHELQVAVSPQRAALPQPVVKATGPDLSAFLDALIYLGCGTRRDFSVLARQLEDSALFERQLLMSLESIAFLEVERDGNLDVVAWESVYQGIAGLDNGDWLLAGPWTESEKEELRESVVDVGGKFRVTDAETRSFSFIEGIGPETMPIVAKAHVDSEVITPHAAHKLAAALPPLSQIVAELPRAPFPMAATYEYFNVGNATWAEIEIAGLPGLYRLPRVHGAGYYLRTVEDIESGTGARVWAELGKHLAANILGRLLIAYDPLTKNLRVPLGAELPGLYGRVAVTAAGQLPTAEPHFHSMTYEGLSPETVSILSRKLTS</sequence>
<organism evidence="1 2">
    <name type="scientific">Paeniglutamicibacter terrestris</name>
    <dbReference type="NCBI Taxonomy" id="2723403"/>
    <lineage>
        <taxon>Bacteria</taxon>
        <taxon>Bacillati</taxon>
        <taxon>Actinomycetota</taxon>
        <taxon>Actinomycetes</taxon>
        <taxon>Micrococcales</taxon>
        <taxon>Micrococcaceae</taxon>
        <taxon>Paeniglutamicibacter</taxon>
    </lineage>
</organism>
<protein>
    <submittedName>
        <fullName evidence="1">Uncharacterized protein</fullName>
    </submittedName>
</protein>
<keyword evidence="2" id="KW-1185">Reference proteome</keyword>
<proteinExistence type="predicted"/>
<evidence type="ECO:0000313" key="2">
    <source>
        <dbReference type="Proteomes" id="UP000746595"/>
    </source>
</evidence>
<gene>
    <name evidence="1" type="ORF">HED64_04040</name>
</gene>
<name>A0ABX1G0V9_9MICC</name>
<reference evidence="1 2" key="1">
    <citation type="submission" date="2020-04" db="EMBL/GenBank/DDBJ databases">
        <title>Paeniglutamicibacter sp. ANT13_2, a novel actinomycete isolated from sediment in Antarctica.</title>
        <authorList>
            <person name="Sakdapetsiri C."/>
            <person name="Pinyakong O."/>
        </authorList>
    </citation>
    <scope>NUCLEOTIDE SEQUENCE [LARGE SCALE GENOMIC DNA]</scope>
    <source>
        <strain evidence="1 2">ANT13_2</strain>
    </source>
</reference>
<comment type="caution">
    <text evidence="1">The sequence shown here is derived from an EMBL/GenBank/DDBJ whole genome shotgun (WGS) entry which is preliminary data.</text>
</comment>
<accession>A0ABX1G0V9</accession>
<dbReference type="Proteomes" id="UP000746595">
    <property type="component" value="Unassembled WGS sequence"/>
</dbReference>
<dbReference type="EMBL" id="JAAWVT010000001">
    <property type="protein sequence ID" value="NKG19881.1"/>
    <property type="molecule type" value="Genomic_DNA"/>
</dbReference>
<evidence type="ECO:0000313" key="1">
    <source>
        <dbReference type="EMBL" id="NKG19881.1"/>
    </source>
</evidence>
<dbReference type="RefSeq" id="WP_168150772.1">
    <property type="nucleotide sequence ID" value="NZ_JAAWVT010000001.1"/>
</dbReference>